<dbReference type="PANTHER" id="PTHR32322:SF18">
    <property type="entry name" value="S-ADENOSYLMETHIONINE_S-ADENOSYLHOMOCYSTEINE TRANSPORTER"/>
    <property type="match status" value="1"/>
</dbReference>
<dbReference type="PATRIC" id="fig|760154.4.peg.1027"/>
<dbReference type="STRING" id="760154.Sulba_1026"/>
<dbReference type="InterPro" id="IPR037185">
    <property type="entry name" value="EmrE-like"/>
</dbReference>
<name>I3XWK1_SULBS</name>
<evidence type="ECO:0000313" key="8">
    <source>
        <dbReference type="EMBL" id="AFL68325.1"/>
    </source>
</evidence>
<evidence type="ECO:0000256" key="2">
    <source>
        <dbReference type="ARBA" id="ARBA00022475"/>
    </source>
</evidence>
<dbReference type="KEGG" id="sba:Sulba_1026"/>
<evidence type="ECO:0000256" key="5">
    <source>
        <dbReference type="ARBA" id="ARBA00023136"/>
    </source>
</evidence>
<keyword evidence="9" id="KW-1185">Reference proteome</keyword>
<dbReference type="GO" id="GO:0005886">
    <property type="term" value="C:plasma membrane"/>
    <property type="evidence" value="ECO:0007669"/>
    <property type="project" value="UniProtKB-SubCell"/>
</dbReference>
<dbReference type="InterPro" id="IPR050638">
    <property type="entry name" value="AA-Vitamin_Transporters"/>
</dbReference>
<dbReference type="eggNOG" id="COG0697">
    <property type="taxonomic scope" value="Bacteria"/>
</dbReference>
<evidence type="ECO:0000256" key="4">
    <source>
        <dbReference type="ARBA" id="ARBA00022989"/>
    </source>
</evidence>
<dbReference type="PANTHER" id="PTHR32322">
    <property type="entry name" value="INNER MEMBRANE TRANSPORTER"/>
    <property type="match status" value="1"/>
</dbReference>
<feature type="transmembrane region" description="Helical" evidence="6">
    <location>
        <begin position="270"/>
        <end position="289"/>
    </location>
</feature>
<dbReference type="Proteomes" id="UP000006176">
    <property type="component" value="Chromosome"/>
</dbReference>
<accession>I3XWK1</accession>
<dbReference type="Pfam" id="PF00892">
    <property type="entry name" value="EamA"/>
    <property type="match status" value="2"/>
</dbReference>
<dbReference type="InterPro" id="IPR000620">
    <property type="entry name" value="EamA_dom"/>
</dbReference>
<organism evidence="8 9">
    <name type="scientific">Sulfurospirillum barnesii (strain ATCC 700032 / DSM 10660 / SES-3)</name>
    <dbReference type="NCBI Taxonomy" id="760154"/>
    <lineage>
        <taxon>Bacteria</taxon>
        <taxon>Pseudomonadati</taxon>
        <taxon>Campylobacterota</taxon>
        <taxon>Epsilonproteobacteria</taxon>
        <taxon>Campylobacterales</taxon>
        <taxon>Sulfurospirillaceae</taxon>
        <taxon>Sulfurospirillum</taxon>
    </lineage>
</organism>
<evidence type="ECO:0000259" key="7">
    <source>
        <dbReference type="Pfam" id="PF00892"/>
    </source>
</evidence>
<feature type="domain" description="EamA" evidence="7">
    <location>
        <begin position="5"/>
        <end position="137"/>
    </location>
</feature>
<feature type="transmembrane region" description="Helical" evidence="6">
    <location>
        <begin position="66"/>
        <end position="84"/>
    </location>
</feature>
<evidence type="ECO:0000256" key="3">
    <source>
        <dbReference type="ARBA" id="ARBA00022692"/>
    </source>
</evidence>
<proteinExistence type="predicted"/>
<keyword evidence="2" id="KW-1003">Cell membrane</keyword>
<feature type="transmembrane region" description="Helical" evidence="6">
    <location>
        <begin position="181"/>
        <end position="205"/>
    </location>
</feature>
<feature type="transmembrane region" description="Helical" evidence="6">
    <location>
        <begin position="34"/>
        <end position="54"/>
    </location>
</feature>
<dbReference type="HOGENOM" id="CLU_033863_14_0_7"/>
<feature type="transmembrane region" description="Helical" evidence="6">
    <location>
        <begin position="123"/>
        <end position="140"/>
    </location>
</feature>
<feature type="transmembrane region" description="Helical" evidence="6">
    <location>
        <begin position="96"/>
        <end position="114"/>
    </location>
</feature>
<protein>
    <submittedName>
        <fullName evidence="8">EamA-like transporter family</fullName>
    </submittedName>
</protein>
<gene>
    <name evidence="8" type="ordered locus">Sulba_1026</name>
</gene>
<comment type="subcellular location">
    <subcellularLocation>
        <location evidence="1">Cell membrane</location>
        <topology evidence="1">Multi-pass membrane protein</topology>
    </subcellularLocation>
</comment>
<evidence type="ECO:0000256" key="6">
    <source>
        <dbReference type="SAM" id="Phobius"/>
    </source>
</evidence>
<reference evidence="8 9" key="1">
    <citation type="submission" date="2012-06" db="EMBL/GenBank/DDBJ databases">
        <title>Complete sequence of Sulfurospirillum barnesii SES-3.</title>
        <authorList>
            <consortium name="US DOE Joint Genome Institute"/>
            <person name="Lucas S."/>
            <person name="Han J."/>
            <person name="Lapidus A."/>
            <person name="Cheng J.-F."/>
            <person name="Goodwin L."/>
            <person name="Pitluck S."/>
            <person name="Peters L."/>
            <person name="Ovchinnikova G."/>
            <person name="Lu M."/>
            <person name="Detter J.C."/>
            <person name="Han C."/>
            <person name="Tapia R."/>
            <person name="Land M."/>
            <person name="Hauser L."/>
            <person name="Kyrpides N."/>
            <person name="Ivanova N."/>
            <person name="Pagani I."/>
            <person name="Stolz J."/>
            <person name="Arkin A."/>
            <person name="Dehal P."/>
            <person name="Oremland R."/>
            <person name="Saltikov C."/>
            <person name="Basu P."/>
            <person name="Hollibaugh J."/>
            <person name="Newman D."/>
            <person name="Stolyar S."/>
            <person name="Hazen T."/>
            <person name="Woyke T."/>
        </authorList>
    </citation>
    <scope>NUCLEOTIDE SEQUENCE [LARGE SCALE GENOMIC DNA]</scope>
    <source>
        <strain evidence="9">ATCC 700032 / DSM 10660 / SES-3</strain>
    </source>
</reference>
<keyword evidence="3 6" id="KW-0812">Transmembrane</keyword>
<evidence type="ECO:0000256" key="1">
    <source>
        <dbReference type="ARBA" id="ARBA00004651"/>
    </source>
</evidence>
<feature type="transmembrane region" description="Helical" evidence="6">
    <location>
        <begin position="217"/>
        <end position="235"/>
    </location>
</feature>
<keyword evidence="5 6" id="KW-0472">Membrane</keyword>
<feature type="transmembrane region" description="Helical" evidence="6">
    <location>
        <begin position="155"/>
        <end position="174"/>
    </location>
</feature>
<feature type="transmembrane region" description="Helical" evidence="6">
    <location>
        <begin position="247"/>
        <end position="264"/>
    </location>
</feature>
<dbReference type="EMBL" id="CP003333">
    <property type="protein sequence ID" value="AFL68325.1"/>
    <property type="molecule type" value="Genomic_DNA"/>
</dbReference>
<keyword evidence="4 6" id="KW-1133">Transmembrane helix</keyword>
<evidence type="ECO:0000313" key="9">
    <source>
        <dbReference type="Proteomes" id="UP000006176"/>
    </source>
</evidence>
<dbReference type="RefSeq" id="WP_014769204.1">
    <property type="nucleotide sequence ID" value="NC_018002.1"/>
</dbReference>
<feature type="domain" description="EamA" evidence="7">
    <location>
        <begin position="152"/>
        <end position="289"/>
    </location>
</feature>
<dbReference type="AlphaFoldDB" id="I3XWK1"/>
<dbReference type="SUPFAM" id="SSF103481">
    <property type="entry name" value="Multidrug resistance efflux transporter EmrE"/>
    <property type="match status" value="1"/>
</dbReference>
<sequence>MNKVKAHLMVLLATFLIAGSFIVSKKLAGVIHPISLTLLRFLVAVTFLAPFILLDVQKRAHMRHTFARALLISFFYTLYFILFFKALEYTSALSTGTLYTLVPLVTAILCIFFFKERISQKQLFVYVCGIVGTLMVVFKGDMTLLLRFSLEKGELIFLGAILCMSLYAICMKVLHKKEDNMLVLVFMTLIGGVLWMFGATLLFKIPLQWNTLNLPSLSYLLYLSIIATFFTSYLYQKGTVGIGPKKVMAYVYLSPASIALLLYFMEGTTLSWEVFLGIGISAVATFLLLI</sequence>